<dbReference type="Proteomes" id="UP000612585">
    <property type="component" value="Unassembled WGS sequence"/>
</dbReference>
<organism evidence="1 2">
    <name type="scientific">Virgisporangium aurantiacum</name>
    <dbReference type="NCBI Taxonomy" id="175570"/>
    <lineage>
        <taxon>Bacteria</taxon>
        <taxon>Bacillati</taxon>
        <taxon>Actinomycetota</taxon>
        <taxon>Actinomycetes</taxon>
        <taxon>Micromonosporales</taxon>
        <taxon>Micromonosporaceae</taxon>
        <taxon>Virgisporangium</taxon>
    </lineage>
</organism>
<name>A0A8J3Z7D4_9ACTN</name>
<keyword evidence="2" id="KW-1185">Reference proteome</keyword>
<dbReference type="EMBL" id="BOPG01000033">
    <property type="protein sequence ID" value="GIJ57693.1"/>
    <property type="molecule type" value="Genomic_DNA"/>
</dbReference>
<comment type="caution">
    <text evidence="1">The sequence shown here is derived from an EMBL/GenBank/DDBJ whole genome shotgun (WGS) entry which is preliminary data.</text>
</comment>
<dbReference type="AlphaFoldDB" id="A0A8J3Z7D4"/>
<reference evidence="1" key="1">
    <citation type="submission" date="2021-01" db="EMBL/GenBank/DDBJ databases">
        <title>Whole genome shotgun sequence of Virgisporangium aurantiacum NBRC 16421.</title>
        <authorList>
            <person name="Komaki H."/>
            <person name="Tamura T."/>
        </authorList>
    </citation>
    <scope>NUCLEOTIDE SEQUENCE</scope>
    <source>
        <strain evidence="1">NBRC 16421</strain>
    </source>
</reference>
<sequence length="382" mass="41924">METSPPRPLAPGDVVAAYSEELSEWTAAQVTDLDPAWRTAGVLELDWSGAEPSSVDDLDEPAALRLTHHAHTGRLSHCNYEWLLPRSYKVLGNVPLLHDRRSSSYSSGWSIGGQLAMQRRWDRGERSAHHPGERSFLGAEIADLVARSEPFTDIWSISVTEIDSLDGDDIAALFPKLTRLSLSGNLGTLSGAAGLNRLPSLKTLFITDLFGMSAADCLSSTAVPGLEMLGLHSVPAEYATAMRKTWRAEIPNGTFVEITSPRKPDWVTENRDNPLRDWDGREHISAARYRKSVAQYKATRRAVLAALDDGTDAARLAELGRQFGEAFNQLDGTADPFIETEEREELFGALDAIVDHAQAQHGRTFDAARQHLTAGADGVRNW</sequence>
<gene>
    <name evidence="1" type="ORF">Vau01_052090</name>
</gene>
<proteinExistence type="predicted"/>
<accession>A0A8J3Z7D4</accession>
<evidence type="ECO:0000313" key="1">
    <source>
        <dbReference type="EMBL" id="GIJ57693.1"/>
    </source>
</evidence>
<protein>
    <submittedName>
        <fullName evidence="1">Uncharacterized protein</fullName>
    </submittedName>
</protein>
<evidence type="ECO:0000313" key="2">
    <source>
        <dbReference type="Proteomes" id="UP000612585"/>
    </source>
</evidence>
<dbReference type="RefSeq" id="WP_203997268.1">
    <property type="nucleotide sequence ID" value="NZ_BOPG01000033.1"/>
</dbReference>